<keyword evidence="6" id="KW-1185">Reference proteome</keyword>
<reference evidence="6" key="1">
    <citation type="journal article" date="2019" name="Int. J. Syst. Evol. Microbiol.">
        <title>The Global Catalogue of Microorganisms (GCM) 10K type strain sequencing project: providing services to taxonomists for standard genome sequencing and annotation.</title>
        <authorList>
            <consortium name="The Broad Institute Genomics Platform"/>
            <consortium name="The Broad Institute Genome Sequencing Center for Infectious Disease"/>
            <person name="Wu L."/>
            <person name="Ma J."/>
        </authorList>
    </citation>
    <scope>NUCLEOTIDE SEQUENCE [LARGE SCALE GENOMIC DNA]</scope>
    <source>
        <strain evidence="6">CGMCC 4.7466</strain>
    </source>
</reference>
<gene>
    <name evidence="5" type="ORF">ACFPFU_19740</name>
</gene>
<dbReference type="InterPro" id="IPR040086">
    <property type="entry name" value="MJ0683-like"/>
</dbReference>
<organism evidence="5 6">
    <name type="scientific">Negadavirga shengliensis</name>
    <dbReference type="NCBI Taxonomy" id="1389218"/>
    <lineage>
        <taxon>Bacteria</taxon>
        <taxon>Pseudomonadati</taxon>
        <taxon>Bacteroidota</taxon>
        <taxon>Cytophagia</taxon>
        <taxon>Cytophagales</taxon>
        <taxon>Cyclobacteriaceae</taxon>
        <taxon>Negadavirga</taxon>
    </lineage>
</organism>
<evidence type="ECO:0000313" key="5">
    <source>
        <dbReference type="EMBL" id="MFC4873947.1"/>
    </source>
</evidence>
<evidence type="ECO:0000256" key="3">
    <source>
        <dbReference type="ARBA" id="ARBA00023014"/>
    </source>
</evidence>
<keyword evidence="1" id="KW-0479">Metal-binding</keyword>
<proteinExistence type="predicted"/>
<dbReference type="EMBL" id="JBHSJJ010000014">
    <property type="protein sequence ID" value="MFC4873947.1"/>
    <property type="molecule type" value="Genomic_DNA"/>
</dbReference>
<name>A0ABV9T636_9BACT</name>
<evidence type="ECO:0000259" key="4">
    <source>
        <dbReference type="PROSITE" id="PS51918"/>
    </source>
</evidence>
<dbReference type="NCBIfam" id="NF033668">
    <property type="entry name" value="rSAM_PA0069"/>
    <property type="match status" value="1"/>
</dbReference>
<dbReference type="SFLD" id="SFLDG01084">
    <property type="entry name" value="Uncharacterised_Radical_SAM_Su"/>
    <property type="match status" value="1"/>
</dbReference>
<dbReference type="InterPro" id="IPR006638">
    <property type="entry name" value="Elp3/MiaA/NifB-like_rSAM"/>
</dbReference>
<dbReference type="InterPro" id="IPR058240">
    <property type="entry name" value="rSAM_sf"/>
</dbReference>
<evidence type="ECO:0000256" key="2">
    <source>
        <dbReference type="ARBA" id="ARBA00023004"/>
    </source>
</evidence>
<dbReference type="Proteomes" id="UP001595818">
    <property type="component" value="Unassembled WGS sequence"/>
</dbReference>
<dbReference type="PANTHER" id="PTHR43432">
    <property type="entry name" value="SLR0285 PROTEIN"/>
    <property type="match status" value="1"/>
</dbReference>
<dbReference type="RefSeq" id="WP_377067316.1">
    <property type="nucleotide sequence ID" value="NZ_JBHSJJ010000014.1"/>
</dbReference>
<dbReference type="PROSITE" id="PS51918">
    <property type="entry name" value="RADICAL_SAM"/>
    <property type="match status" value="1"/>
</dbReference>
<keyword evidence="2" id="KW-0408">Iron</keyword>
<dbReference type="CDD" id="cd01335">
    <property type="entry name" value="Radical_SAM"/>
    <property type="match status" value="1"/>
</dbReference>
<dbReference type="Pfam" id="PF04055">
    <property type="entry name" value="Radical_SAM"/>
    <property type="match status" value="1"/>
</dbReference>
<dbReference type="SMART" id="SM00729">
    <property type="entry name" value="Elp3"/>
    <property type="match status" value="1"/>
</dbReference>
<protein>
    <submittedName>
        <fullName evidence="5">PA0069 family radical SAM protein</fullName>
    </submittedName>
</protein>
<sequence length="352" mass="39850">MKNELFKGRGASIQPKNPYSKTDTVQEYLEGIDEPAITEKPATAYLFIQAKSALSKNDSPDLRLSYSVNPYSGCEHGCIYCYARNSHQYWGFDAGLGFETKILVKSNIVEQLEKEFKSKRYKPQPIMLSGNTDCYQPLEKKFQLTRGILKLCLKYGHPISMVTKNALIERDADVLRQLANKRLVHVYFSINHLDRELKLKMEPRTATAEKKLELIDKFSGYGIPCGVMVAPIIPGLNLSDIHKIIRLAGEAGALAAGYTVVRLNGTIKEIFENWLKENFPDRYAKVMHQVASLHGGRANDSEWGRRIKGTGPLATTIEKLFRTSVKKYLKDREMPDFDMTVFKSRGQLGLFS</sequence>
<accession>A0ABV9T636</accession>
<dbReference type="SFLD" id="SFLDS00029">
    <property type="entry name" value="Radical_SAM"/>
    <property type="match status" value="1"/>
</dbReference>
<keyword evidence="3" id="KW-0411">Iron-sulfur</keyword>
<feature type="domain" description="Radical SAM core" evidence="4">
    <location>
        <begin position="60"/>
        <end position="297"/>
    </location>
</feature>
<comment type="caution">
    <text evidence="5">The sequence shown here is derived from an EMBL/GenBank/DDBJ whole genome shotgun (WGS) entry which is preliminary data.</text>
</comment>
<dbReference type="SUPFAM" id="SSF102114">
    <property type="entry name" value="Radical SAM enzymes"/>
    <property type="match status" value="1"/>
</dbReference>
<dbReference type="PANTHER" id="PTHR43432:SF3">
    <property type="entry name" value="SLR0285 PROTEIN"/>
    <property type="match status" value="1"/>
</dbReference>
<dbReference type="Gene3D" id="3.80.30.30">
    <property type="match status" value="1"/>
</dbReference>
<dbReference type="InterPro" id="IPR007197">
    <property type="entry name" value="rSAM"/>
</dbReference>
<evidence type="ECO:0000313" key="6">
    <source>
        <dbReference type="Proteomes" id="UP001595818"/>
    </source>
</evidence>
<evidence type="ECO:0000256" key="1">
    <source>
        <dbReference type="ARBA" id="ARBA00022723"/>
    </source>
</evidence>